<dbReference type="AlphaFoldDB" id="A0A3S0H8M7"/>
<dbReference type="OrthoDB" id="887026at2"/>
<reference evidence="1 2" key="1">
    <citation type="submission" date="2018-12" db="EMBL/GenBank/DDBJ databases">
        <title>Hymenobacter gummosus sp. nov., isolated from a spring.</title>
        <authorList>
            <person name="Nie L."/>
        </authorList>
    </citation>
    <scope>NUCLEOTIDE SEQUENCE [LARGE SCALE GENOMIC DNA]</scope>
    <source>
        <strain evidence="1 2">KCTC 52166</strain>
    </source>
</reference>
<organism evidence="1 2">
    <name type="scientific">Hymenobacter gummosus</name>
    <dbReference type="NCBI Taxonomy" id="1776032"/>
    <lineage>
        <taxon>Bacteria</taxon>
        <taxon>Pseudomonadati</taxon>
        <taxon>Bacteroidota</taxon>
        <taxon>Cytophagia</taxon>
        <taxon>Cytophagales</taxon>
        <taxon>Hymenobacteraceae</taxon>
        <taxon>Hymenobacter</taxon>
    </lineage>
</organism>
<keyword evidence="2" id="KW-1185">Reference proteome</keyword>
<name>A0A3S0H8M7_9BACT</name>
<evidence type="ECO:0000313" key="2">
    <source>
        <dbReference type="Proteomes" id="UP000282184"/>
    </source>
</evidence>
<sequence length="88" mass="9703">MASPALTYADVAALPGLRLPHTETYYPTVETSLRVASTTVGLSLFYETGFVVEPEQLRFAFSAPTADHRRVLTIEIEYSHDPSCPSEL</sequence>
<accession>A0A3S0H8M7</accession>
<evidence type="ECO:0000313" key="1">
    <source>
        <dbReference type="EMBL" id="RTQ53472.1"/>
    </source>
</evidence>
<comment type="caution">
    <text evidence="1">The sequence shown here is derived from an EMBL/GenBank/DDBJ whole genome shotgun (WGS) entry which is preliminary data.</text>
</comment>
<proteinExistence type="predicted"/>
<gene>
    <name evidence="1" type="ORF">EJV47_01660</name>
</gene>
<dbReference type="RefSeq" id="WP_126691399.1">
    <property type="nucleotide sequence ID" value="NZ_RXOF01000001.1"/>
</dbReference>
<dbReference type="Proteomes" id="UP000282184">
    <property type="component" value="Unassembled WGS sequence"/>
</dbReference>
<protein>
    <submittedName>
        <fullName evidence="1">Uncharacterized protein</fullName>
    </submittedName>
</protein>
<dbReference type="EMBL" id="RXOF01000001">
    <property type="protein sequence ID" value="RTQ53472.1"/>
    <property type="molecule type" value="Genomic_DNA"/>
</dbReference>